<reference evidence="2 3" key="1">
    <citation type="submission" date="2024-06" db="EMBL/GenBank/DDBJ databases">
        <authorList>
            <person name="Kaempfer P."/>
            <person name="Viver T."/>
        </authorList>
    </citation>
    <scope>NUCLEOTIDE SEQUENCE [LARGE SCALE GENOMIC DNA]</scope>
    <source>
        <strain evidence="2 3">ST-119</strain>
    </source>
</reference>
<keyword evidence="1" id="KW-0732">Signal</keyword>
<dbReference type="EMBL" id="JBELPZ010000003">
    <property type="protein sequence ID" value="MFL9843648.1"/>
    <property type="molecule type" value="Genomic_DNA"/>
</dbReference>
<evidence type="ECO:0000313" key="2">
    <source>
        <dbReference type="EMBL" id="MFL9843648.1"/>
    </source>
</evidence>
<keyword evidence="3" id="KW-1185">Reference proteome</keyword>
<evidence type="ECO:0000313" key="3">
    <source>
        <dbReference type="Proteomes" id="UP001629156"/>
    </source>
</evidence>
<accession>A0ABW8YX41</accession>
<organism evidence="2 3">
    <name type="scientific">Flavobacterium rhizosphaerae</name>
    <dbReference type="NCBI Taxonomy" id="3163298"/>
    <lineage>
        <taxon>Bacteria</taxon>
        <taxon>Pseudomonadati</taxon>
        <taxon>Bacteroidota</taxon>
        <taxon>Flavobacteriia</taxon>
        <taxon>Flavobacteriales</taxon>
        <taxon>Flavobacteriaceae</taxon>
        <taxon>Flavobacterium</taxon>
    </lineage>
</organism>
<evidence type="ECO:0000256" key="1">
    <source>
        <dbReference type="SAM" id="SignalP"/>
    </source>
</evidence>
<gene>
    <name evidence="2" type="ORF">ABS766_04375</name>
</gene>
<comment type="caution">
    <text evidence="2">The sequence shown here is derived from an EMBL/GenBank/DDBJ whole genome shotgun (WGS) entry which is preliminary data.</text>
</comment>
<dbReference type="RefSeq" id="WP_408083905.1">
    <property type="nucleotide sequence ID" value="NZ_JBELPZ010000003.1"/>
</dbReference>
<protein>
    <submittedName>
        <fullName evidence="2">Uncharacterized protein</fullName>
    </submittedName>
</protein>
<sequence>MKTTLYLALLILTTTLTYGQCDALIKITQQEFEQHFVQGDTVQPSAGFVKEDNEVHIPGIDHPYTDWYEDGVMVYEPVGKIFNDFYVLEMMDEIKDSYYLIRPEPYSFTEVTGYPYMYGNYILAIESPHTDYDNSLEVWEFKNGTFKLCKKIGLTACGIQDVLQSYIKNKTAYIKTYYSQQPQYYKLKF</sequence>
<feature type="signal peptide" evidence="1">
    <location>
        <begin position="1"/>
        <end position="19"/>
    </location>
</feature>
<proteinExistence type="predicted"/>
<feature type="chain" id="PRO_5045577932" evidence="1">
    <location>
        <begin position="20"/>
        <end position="189"/>
    </location>
</feature>
<dbReference type="Proteomes" id="UP001629156">
    <property type="component" value="Unassembled WGS sequence"/>
</dbReference>
<name>A0ABW8YX41_9FLAO</name>